<keyword evidence="3" id="KW-0472">Membrane</keyword>
<evidence type="ECO:0000313" key="6">
    <source>
        <dbReference type="Proteomes" id="UP001174677"/>
    </source>
</evidence>
<feature type="region of interest" description="Disordered" evidence="2">
    <location>
        <begin position="284"/>
        <end position="316"/>
    </location>
</feature>
<gene>
    <name evidence="5" type="ORF">P3X46_023795</name>
</gene>
<evidence type="ECO:0000256" key="2">
    <source>
        <dbReference type="SAM" id="MobiDB-lite"/>
    </source>
</evidence>
<accession>A0ABQ9LDV5</accession>
<feature type="compositionally biased region" description="Low complexity" evidence="2">
    <location>
        <begin position="305"/>
        <end position="316"/>
    </location>
</feature>
<feature type="domain" description="SLH" evidence="4">
    <location>
        <begin position="515"/>
        <end position="592"/>
    </location>
</feature>
<proteinExistence type="predicted"/>
<evidence type="ECO:0000256" key="1">
    <source>
        <dbReference type="SAM" id="Coils"/>
    </source>
</evidence>
<name>A0ABQ9LDV5_HEVBR</name>
<evidence type="ECO:0000259" key="4">
    <source>
        <dbReference type="PROSITE" id="PS51272"/>
    </source>
</evidence>
<reference evidence="5" key="1">
    <citation type="journal article" date="2023" name="Plant Biotechnol. J.">
        <title>Chromosome-level wild Hevea brasiliensis genome provides new tools for genomic-assisted breeding and valuable loci to elevate rubber yield.</title>
        <authorList>
            <person name="Cheng H."/>
            <person name="Song X."/>
            <person name="Hu Y."/>
            <person name="Wu T."/>
            <person name="Yang Q."/>
            <person name="An Z."/>
            <person name="Feng S."/>
            <person name="Deng Z."/>
            <person name="Wu W."/>
            <person name="Zeng X."/>
            <person name="Tu M."/>
            <person name="Wang X."/>
            <person name="Huang H."/>
        </authorList>
    </citation>
    <scope>NUCLEOTIDE SEQUENCE</scope>
    <source>
        <strain evidence="5">MT/VB/25A 57/8</strain>
    </source>
</reference>
<evidence type="ECO:0000256" key="3">
    <source>
        <dbReference type="SAM" id="Phobius"/>
    </source>
</evidence>
<dbReference type="PROSITE" id="PS51272">
    <property type="entry name" value="SLH"/>
    <property type="match status" value="1"/>
</dbReference>
<feature type="region of interest" description="Disordered" evidence="2">
    <location>
        <begin position="147"/>
        <end position="175"/>
    </location>
</feature>
<feature type="compositionally biased region" description="Basic and acidic residues" evidence="2">
    <location>
        <begin position="289"/>
        <end position="304"/>
    </location>
</feature>
<keyword evidence="3" id="KW-0812">Transmembrane</keyword>
<organism evidence="5 6">
    <name type="scientific">Hevea brasiliensis</name>
    <name type="common">Para rubber tree</name>
    <name type="synonym">Siphonia brasiliensis</name>
    <dbReference type="NCBI Taxonomy" id="3981"/>
    <lineage>
        <taxon>Eukaryota</taxon>
        <taxon>Viridiplantae</taxon>
        <taxon>Streptophyta</taxon>
        <taxon>Embryophyta</taxon>
        <taxon>Tracheophyta</taxon>
        <taxon>Spermatophyta</taxon>
        <taxon>Magnoliopsida</taxon>
        <taxon>eudicotyledons</taxon>
        <taxon>Gunneridae</taxon>
        <taxon>Pentapetalae</taxon>
        <taxon>rosids</taxon>
        <taxon>fabids</taxon>
        <taxon>Malpighiales</taxon>
        <taxon>Euphorbiaceae</taxon>
        <taxon>Crotonoideae</taxon>
        <taxon>Micrandreae</taxon>
        <taxon>Hevea</taxon>
    </lineage>
</organism>
<evidence type="ECO:0000313" key="5">
    <source>
        <dbReference type="EMBL" id="KAJ9164192.1"/>
    </source>
</evidence>
<feature type="coiled-coil region" evidence="1">
    <location>
        <begin position="692"/>
        <end position="835"/>
    </location>
</feature>
<protein>
    <recommendedName>
        <fullName evidence="4">SLH domain-containing protein</fullName>
    </recommendedName>
</protein>
<feature type="transmembrane region" description="Helical" evidence="3">
    <location>
        <begin position="96"/>
        <end position="121"/>
    </location>
</feature>
<dbReference type="InterPro" id="IPR001119">
    <property type="entry name" value="SLH_dom"/>
</dbReference>
<comment type="caution">
    <text evidence="5">The sequence shown here is derived from an EMBL/GenBank/DDBJ whole genome shotgun (WGS) entry which is preliminary data.</text>
</comment>
<sequence length="993" mass="108420">MASMAYACSPTSLQLRLAMKSRNCKESPAVLIRTRLRKLDSHVRVLCAAQNGNGVERRPETCPWIASSAAADNFSGWFDSDDGDQSLESKSQRKNWLQGIVGAGVAGVILVAGLTFAALSLSKRSTSRPKQQMEPLTTQQEVSLFSNLEDDKLETNKSEESSVKQDDSSLEHKTGIDMVLSSSPELLEAPIENKLCDSSPTSLVDDDNHIISSHDTIDKASIQDDVQYGSFSDDKSDASEMISNSLNLPDSEIADNSVAASIPKSISGIEQNLVNGETADLLNTTNPFTDHKGGLPSSELKENSDSSCDSSSFPVHESSESVDVSISVNATMDAVIEPGIVYKDDNEIVTSLPTEESLDTSKTIQASTGRNSSSLEVKYLNESESSGTTSVFPSAYPFEREWEMVSSGKTIGSRTSFVPPPFSSSFSSAGIPAPSVVSEALQVSPGRVLVPAIVDQAQGQALAALQVLKVIEADVLPSDLCTRREYARWLVAASSALSRNTLSKVYPAMYIENATELAFDDITADDPDFSSIQGLAEAGLISSRLSSGDLFSSSNEDQGPYYFSPESPLSRQDLVSWKMALEKRQLPEADGKILYQLSGFRDIDKINPDAWPALIADLSTGDQGIISLAFGCTRLFQPDKPVTKAQAAVALATGEASDIVNEELARIEAESMAENAVSAHNALVAQVEQDINASFEKELSVEREKINAVEKMAEEARLELEKLRAERDADNITLMRERAAIEAEMEVLSRLRSEVEEQLQSLLSSKAEISYERERISKLQKEAESEKQEISRLQYELEVERKALSMARAWAEDEAKRAREHARAIEEARDRWERHGIKVVVDSDLRKESSADVTWLAAAKQFSVEGTVSRAEKLAGELKLMAGNVNEKSKEVIHKIIQKILILISLLKEWALKASAQAKELKDATISKAKGSIEELQKNTSEFSLAIKERATGSIQGLQQSTAEFSVAMKEGAKRVAEDCRESVEKLTHKFKS</sequence>
<keyword evidence="3" id="KW-1133">Transmembrane helix</keyword>
<dbReference type="PANTHER" id="PTHR33740">
    <property type="entry name" value="GPI-ANCHORED ADHESIN-LIKE PROTEIN"/>
    <property type="match status" value="1"/>
</dbReference>
<dbReference type="PANTHER" id="PTHR33740:SF3">
    <property type="entry name" value="GPI-ANCHORED ADHESIN-LIKE PROTEIN"/>
    <property type="match status" value="1"/>
</dbReference>
<keyword evidence="6" id="KW-1185">Reference proteome</keyword>
<dbReference type="EMBL" id="JARPOI010000013">
    <property type="protein sequence ID" value="KAJ9164192.1"/>
    <property type="molecule type" value="Genomic_DNA"/>
</dbReference>
<dbReference type="Proteomes" id="UP001174677">
    <property type="component" value="Chromosome 13"/>
</dbReference>
<feature type="compositionally biased region" description="Basic and acidic residues" evidence="2">
    <location>
        <begin position="149"/>
        <end position="175"/>
    </location>
</feature>
<keyword evidence="1" id="KW-0175">Coiled coil</keyword>